<dbReference type="GO" id="GO:0005789">
    <property type="term" value="C:endoplasmic reticulum membrane"/>
    <property type="evidence" value="ECO:0007669"/>
    <property type="project" value="TreeGrafter"/>
</dbReference>
<protein>
    <submittedName>
        <fullName evidence="4">HCP-like protein</fullName>
    </submittedName>
</protein>
<evidence type="ECO:0000256" key="3">
    <source>
        <dbReference type="SAM" id="Phobius"/>
    </source>
</evidence>
<evidence type="ECO:0000313" key="4">
    <source>
        <dbReference type="EMBL" id="RPB14168.1"/>
    </source>
</evidence>
<evidence type="ECO:0000256" key="2">
    <source>
        <dbReference type="SAM" id="MobiDB-lite"/>
    </source>
</evidence>
<dbReference type="STRING" id="1392247.A0A3N4KXF4"/>
<dbReference type="InParanoid" id="A0A3N4KXF4"/>
<proteinExistence type="inferred from homology"/>
<accession>A0A3N4KXF4</accession>
<dbReference type="SMART" id="SM00671">
    <property type="entry name" value="SEL1"/>
    <property type="match status" value="11"/>
</dbReference>
<dbReference type="InterPro" id="IPR006597">
    <property type="entry name" value="Sel1-like"/>
</dbReference>
<dbReference type="Pfam" id="PF08238">
    <property type="entry name" value="Sel1"/>
    <property type="match status" value="10"/>
</dbReference>
<dbReference type="PANTHER" id="PTHR11102:SF147">
    <property type="entry name" value="SEL1L ADAPTOR SUBUNIT OF ERAD E3 UBIQUITIN LIGASE"/>
    <property type="match status" value="1"/>
</dbReference>
<dbReference type="InterPro" id="IPR011990">
    <property type="entry name" value="TPR-like_helical_dom_sf"/>
</dbReference>
<sequence length="837" mass="92658">MLAVSVTAQRDRSEPLVALQGRHVQESLQELSTPEAAEGSDPQKIQAEALVHEALTILRTLDPTPIRSQVGTTEASRLNLYGKVLYYAKKAATIILVHNPASLEEPVDAPPKQAAPVGGTGLFGKKLRAAVEKLEAAREIGKNEDAMYLLAQMNFYGNWSHPRNYPLAFTRYKELADLTGNATAQSVVGFMYATGIGGSVERDQAKALLYHTFAALNGDSRSEMTVAFRHHMGIGTPRHCNDASFYYKQVADKAIDYWRSGPPGGHRLIKNAYRLADDEGGVYGEGASVISSGMNALRRGATANDSGRDLDDILEYLDLMARKGDLSATFTLAKLYYDGSRNLPRDVRKAKRYFTNIAKQYWTRDDKTISGGPPGLERLAGKAAGYIGKMYLRGEGVTQDFTQAAEWFDRGIKTGDASSQNGLGYMYLHGYGLKINRQKAADFFQEAAEQDLPQAQVNLGKLFLEQNELEIAKRYFELAARHGTLESFYYLAEIYNAGLGVERSCLMATAYYKVVAERVEDMHSPMAWANKAYHDGDRESALIGYMMAAEQGYEVGQANVAYLLDEEKSRLPLRQLLGPEEPKNPRNQELALIYWTRSAKQQNTDSLVKMGDYYLAGIGTEMDYEKAAQCYQAASELQASAQALWNLGWMHENGIGVEQDFHLAKRYYDHALETNQEAYLPVTLSLLKLRVRSFWNTITGGTINAIGADPDPKPKQRPTLSEFLKKWYEATPDDYGDPEDIYGGNNAGDDTLDTHVPGDEFYGEFDEDLIESVIILVLAAAVAILVYYRQLRQQNLARRQQQQQQAQQAGVMPGGAPGAGFPQPPGAPGFGAWGIPH</sequence>
<dbReference type="SUPFAM" id="SSF81901">
    <property type="entry name" value="HCP-like"/>
    <property type="match status" value="3"/>
</dbReference>
<dbReference type="InterPro" id="IPR050767">
    <property type="entry name" value="Sel1_AlgK"/>
</dbReference>
<dbReference type="Proteomes" id="UP000277580">
    <property type="component" value="Unassembled WGS sequence"/>
</dbReference>
<dbReference type="Gene3D" id="1.25.40.10">
    <property type="entry name" value="Tetratricopeptide repeat domain"/>
    <property type="match status" value="3"/>
</dbReference>
<keyword evidence="3" id="KW-0812">Transmembrane</keyword>
<dbReference type="EMBL" id="ML119119">
    <property type="protein sequence ID" value="RPB14168.1"/>
    <property type="molecule type" value="Genomic_DNA"/>
</dbReference>
<feature type="region of interest" description="Disordered" evidence="2">
    <location>
        <begin position="802"/>
        <end position="837"/>
    </location>
</feature>
<organism evidence="4 5">
    <name type="scientific">Morchella conica CCBAS932</name>
    <dbReference type="NCBI Taxonomy" id="1392247"/>
    <lineage>
        <taxon>Eukaryota</taxon>
        <taxon>Fungi</taxon>
        <taxon>Dikarya</taxon>
        <taxon>Ascomycota</taxon>
        <taxon>Pezizomycotina</taxon>
        <taxon>Pezizomycetes</taxon>
        <taxon>Pezizales</taxon>
        <taxon>Morchellaceae</taxon>
        <taxon>Morchella</taxon>
    </lineage>
</organism>
<dbReference type="GO" id="GO:0036503">
    <property type="term" value="P:ERAD pathway"/>
    <property type="evidence" value="ECO:0007669"/>
    <property type="project" value="TreeGrafter"/>
</dbReference>
<keyword evidence="5" id="KW-1185">Reference proteome</keyword>
<evidence type="ECO:0000313" key="5">
    <source>
        <dbReference type="Proteomes" id="UP000277580"/>
    </source>
</evidence>
<keyword evidence="3" id="KW-0472">Membrane</keyword>
<gene>
    <name evidence="4" type="ORF">P167DRAFT_534400</name>
</gene>
<comment type="similarity">
    <text evidence="1">Belongs to the sel-1 family.</text>
</comment>
<dbReference type="FunCoup" id="A0A3N4KXF4">
    <property type="interactions" value="313"/>
</dbReference>
<reference evidence="4 5" key="1">
    <citation type="journal article" date="2018" name="Nat. Ecol. Evol.">
        <title>Pezizomycetes genomes reveal the molecular basis of ectomycorrhizal truffle lifestyle.</title>
        <authorList>
            <person name="Murat C."/>
            <person name="Payen T."/>
            <person name="Noel B."/>
            <person name="Kuo A."/>
            <person name="Morin E."/>
            <person name="Chen J."/>
            <person name="Kohler A."/>
            <person name="Krizsan K."/>
            <person name="Balestrini R."/>
            <person name="Da Silva C."/>
            <person name="Montanini B."/>
            <person name="Hainaut M."/>
            <person name="Levati E."/>
            <person name="Barry K.W."/>
            <person name="Belfiori B."/>
            <person name="Cichocki N."/>
            <person name="Clum A."/>
            <person name="Dockter R.B."/>
            <person name="Fauchery L."/>
            <person name="Guy J."/>
            <person name="Iotti M."/>
            <person name="Le Tacon F."/>
            <person name="Lindquist E.A."/>
            <person name="Lipzen A."/>
            <person name="Malagnac F."/>
            <person name="Mello A."/>
            <person name="Molinier V."/>
            <person name="Miyauchi S."/>
            <person name="Poulain J."/>
            <person name="Riccioni C."/>
            <person name="Rubini A."/>
            <person name="Sitrit Y."/>
            <person name="Splivallo R."/>
            <person name="Traeger S."/>
            <person name="Wang M."/>
            <person name="Zifcakova L."/>
            <person name="Wipf D."/>
            <person name="Zambonelli A."/>
            <person name="Paolocci F."/>
            <person name="Nowrousian M."/>
            <person name="Ottonello S."/>
            <person name="Baldrian P."/>
            <person name="Spatafora J.W."/>
            <person name="Henrissat B."/>
            <person name="Nagy L.G."/>
            <person name="Aury J.M."/>
            <person name="Wincker P."/>
            <person name="Grigoriev I.V."/>
            <person name="Bonfante P."/>
            <person name="Martin F.M."/>
        </authorList>
    </citation>
    <scope>NUCLEOTIDE SEQUENCE [LARGE SCALE GENOMIC DNA]</scope>
    <source>
        <strain evidence="4 5">CCBAS932</strain>
    </source>
</reference>
<evidence type="ECO:0000256" key="1">
    <source>
        <dbReference type="ARBA" id="ARBA00038101"/>
    </source>
</evidence>
<dbReference type="PANTHER" id="PTHR11102">
    <property type="entry name" value="SEL-1-LIKE PROTEIN"/>
    <property type="match status" value="1"/>
</dbReference>
<feature type="compositionally biased region" description="Gly residues" evidence="2">
    <location>
        <begin position="828"/>
        <end position="837"/>
    </location>
</feature>
<dbReference type="OrthoDB" id="27934at2759"/>
<feature type="transmembrane region" description="Helical" evidence="3">
    <location>
        <begin position="769"/>
        <end position="788"/>
    </location>
</feature>
<feature type="compositionally biased region" description="Low complexity" evidence="2">
    <location>
        <begin position="802"/>
        <end position="811"/>
    </location>
</feature>
<dbReference type="AlphaFoldDB" id="A0A3N4KXF4"/>
<keyword evidence="3" id="KW-1133">Transmembrane helix</keyword>
<name>A0A3N4KXF4_9PEZI</name>